<organism evidence="1 2">
    <name type="scientific">Terrimonas ginsenosidimutans</name>
    <dbReference type="NCBI Taxonomy" id="2908004"/>
    <lineage>
        <taxon>Bacteria</taxon>
        <taxon>Pseudomonadati</taxon>
        <taxon>Bacteroidota</taxon>
        <taxon>Chitinophagia</taxon>
        <taxon>Chitinophagales</taxon>
        <taxon>Chitinophagaceae</taxon>
        <taxon>Terrimonas</taxon>
    </lineage>
</organism>
<dbReference type="EMBL" id="JAKLTR010000002">
    <property type="protein sequence ID" value="MCG2613371.1"/>
    <property type="molecule type" value="Genomic_DNA"/>
</dbReference>
<accession>A0ABS9KM24</accession>
<dbReference type="PROSITE" id="PS51257">
    <property type="entry name" value="PROKAR_LIPOPROTEIN"/>
    <property type="match status" value="1"/>
</dbReference>
<evidence type="ECO:0000313" key="2">
    <source>
        <dbReference type="Proteomes" id="UP001165367"/>
    </source>
</evidence>
<gene>
    <name evidence="1" type="ORF">LZZ85_03730</name>
</gene>
<proteinExistence type="predicted"/>
<keyword evidence="2" id="KW-1185">Reference proteome</keyword>
<protein>
    <submittedName>
        <fullName evidence="1">Uncharacterized protein</fullName>
    </submittedName>
</protein>
<dbReference type="RefSeq" id="WP_237868600.1">
    <property type="nucleotide sequence ID" value="NZ_JAKLTR010000002.1"/>
</dbReference>
<sequence length="117" mass="12855">MLRNVLYPVLLSLTILLSFSGCKKETIIVSPAEQTANEIRSVAEKNNISGVFATRIGQFPGQFPAEATTTWTISNGFFNPNYSSMPSYNLAYLVSYNISNVTLSNGTSSKALILYFQ</sequence>
<dbReference type="Proteomes" id="UP001165367">
    <property type="component" value="Unassembled WGS sequence"/>
</dbReference>
<evidence type="ECO:0000313" key="1">
    <source>
        <dbReference type="EMBL" id="MCG2613371.1"/>
    </source>
</evidence>
<name>A0ABS9KM24_9BACT</name>
<comment type="caution">
    <text evidence="1">The sequence shown here is derived from an EMBL/GenBank/DDBJ whole genome shotgun (WGS) entry which is preliminary data.</text>
</comment>
<reference evidence="1" key="1">
    <citation type="submission" date="2022-01" db="EMBL/GenBank/DDBJ databases">
        <authorList>
            <person name="Jo J.-H."/>
            <person name="Im W.-T."/>
        </authorList>
    </citation>
    <scope>NUCLEOTIDE SEQUENCE</scope>
    <source>
        <strain evidence="1">NA20</strain>
    </source>
</reference>